<dbReference type="InterPro" id="IPR035906">
    <property type="entry name" value="MetI-like_sf"/>
</dbReference>
<feature type="transmembrane region" description="Helical" evidence="7">
    <location>
        <begin position="626"/>
        <end position="646"/>
    </location>
</feature>
<dbReference type="CDD" id="cd06261">
    <property type="entry name" value="TM_PBP2"/>
    <property type="match status" value="1"/>
</dbReference>
<comment type="similarity">
    <text evidence="7">Belongs to the binding-protein-dependent transport system permease family.</text>
</comment>
<dbReference type="Proteomes" id="UP000000445">
    <property type="component" value="Chromosome"/>
</dbReference>
<keyword evidence="4 7" id="KW-0812">Transmembrane</keyword>
<feature type="transmembrane region" description="Helical" evidence="7">
    <location>
        <begin position="534"/>
        <end position="555"/>
    </location>
</feature>
<dbReference type="Gene3D" id="1.10.3720.10">
    <property type="entry name" value="MetI-like"/>
    <property type="match status" value="2"/>
</dbReference>
<dbReference type="Pfam" id="PF00528">
    <property type="entry name" value="BPD_transp_1"/>
    <property type="match status" value="1"/>
</dbReference>
<evidence type="ECO:0000256" key="1">
    <source>
        <dbReference type="ARBA" id="ARBA00004651"/>
    </source>
</evidence>
<evidence type="ECO:0000313" key="10">
    <source>
        <dbReference type="Proteomes" id="UP000000445"/>
    </source>
</evidence>
<evidence type="ECO:0000256" key="2">
    <source>
        <dbReference type="ARBA" id="ARBA00022448"/>
    </source>
</evidence>
<dbReference type="PANTHER" id="PTHR43744">
    <property type="entry name" value="ABC TRANSPORTER PERMEASE PROTEIN MG189-RELATED-RELATED"/>
    <property type="match status" value="1"/>
</dbReference>
<feature type="transmembrane region" description="Helical" evidence="7">
    <location>
        <begin position="7"/>
        <end position="26"/>
    </location>
</feature>
<dbReference type="eggNOG" id="COG0395">
    <property type="taxonomic scope" value="Bacteria"/>
</dbReference>
<comment type="subcellular location">
    <subcellularLocation>
        <location evidence="1 7">Cell membrane</location>
        <topology evidence="1 7">Multi-pass membrane protein</topology>
    </subcellularLocation>
</comment>
<dbReference type="RefSeq" id="WP_012644951.1">
    <property type="nucleotide sequence ID" value="NC_011978.1"/>
</dbReference>
<dbReference type="PROSITE" id="PS50928">
    <property type="entry name" value="ABC_TM1"/>
    <property type="match status" value="1"/>
</dbReference>
<reference evidence="9 10" key="1">
    <citation type="journal article" date="2009" name="Biosci. Biotechnol. Biochem.">
        <title>WeGAS: a web-based microbial genome annotation system.</title>
        <authorList>
            <person name="Lee D."/>
            <person name="Seo H."/>
            <person name="Park C."/>
            <person name="Park K."/>
        </authorList>
    </citation>
    <scope>NUCLEOTIDE SEQUENCE [LARGE SCALE GENOMIC DNA]</scope>
    <source>
        <strain evidence="10">ATCC 49049 / DSM 4359 / NBRC 107923 / NS-E</strain>
    </source>
</reference>
<dbReference type="PANTHER" id="PTHR43744:SF12">
    <property type="entry name" value="ABC TRANSPORTER PERMEASE PROTEIN MG189-RELATED"/>
    <property type="match status" value="1"/>
</dbReference>
<evidence type="ECO:0000256" key="6">
    <source>
        <dbReference type="ARBA" id="ARBA00023136"/>
    </source>
</evidence>
<evidence type="ECO:0000313" key="9">
    <source>
        <dbReference type="EMBL" id="ACM22241.1"/>
    </source>
</evidence>
<dbReference type="EMBL" id="CP000916">
    <property type="protein sequence ID" value="ACM22241.1"/>
    <property type="molecule type" value="Genomic_DNA"/>
</dbReference>
<evidence type="ECO:0000256" key="3">
    <source>
        <dbReference type="ARBA" id="ARBA00022475"/>
    </source>
</evidence>
<sequence>MKKLIVYLLLIFGAVIMLGPFVWMVLTSFKAPSEVQQWPPKFYTKNFSFSRDVKVVLKPGVQKVSRGVSLREAYALKVKEENLLTITVNDDPFYRGTMTIPLKGARYTTKVDEERVREIASKAPFELSWNTPEEFFEQFFIHYRSGASPYFQRATLINEISGAIENSLRTISQLERFTELRIKDDAERERFRLFLEAKKKELSTLQENVEKMKAGSTLILSDNEIRDLYAILKGVNLEYSGDNPLVSVYENRVVLPIEGIKDNISYYLEVNEFFQSAQNLTVEKNIVARAMSEKEREALFLKKIERFPDRKIVEKLLKESKENLLENYVSLKEKEISEKYHIDLLTIATLKPVISSLISLAQENGIEEEDFSTMMEKLDTVLFDSSTYRVLKSKLSQIDLSEDVLGAIAQYLRSVAVLRKAYEDAMSSWKIVDAPDFVKEVRVKNGEVIEILLEGVPAVFLSDEPIKSVKLRFSFREVLANIFQNYVDAWNAAPFPRYYFNTFFVASATTILEVITASLAAYAFSWMVFPGRDFIFGLFLATMMIPGEVLLVPNFITISKLGWIDTYYALIVPWIVSVFAIFLLRQHFLTIPKELFDAAKIDGCSHWRFLWQIVVPLSRPAVITSALLKFVGSWNAFLWVLIVTNSEKYRTLPVGLQAFSSDVGTQYNLLMAAATFSILPVVILFIFTQKYFIQGIARTGLK</sequence>
<feature type="transmembrane region" description="Helical" evidence="7">
    <location>
        <begin position="498"/>
        <end position="522"/>
    </location>
</feature>
<dbReference type="GO" id="GO:0005886">
    <property type="term" value="C:plasma membrane"/>
    <property type="evidence" value="ECO:0007669"/>
    <property type="project" value="UniProtKB-SubCell"/>
</dbReference>
<evidence type="ECO:0000256" key="7">
    <source>
        <dbReference type="RuleBase" id="RU363032"/>
    </source>
</evidence>
<keyword evidence="10" id="KW-1185">Reference proteome</keyword>
<keyword evidence="6 7" id="KW-0472">Membrane</keyword>
<name>B9KB45_THENN</name>
<accession>B9KB45</accession>
<dbReference type="AlphaFoldDB" id="B9KB45"/>
<dbReference type="GO" id="GO:0055085">
    <property type="term" value="P:transmembrane transport"/>
    <property type="evidence" value="ECO:0007669"/>
    <property type="project" value="InterPro"/>
</dbReference>
<dbReference type="SUPFAM" id="SSF161098">
    <property type="entry name" value="MetI-like"/>
    <property type="match status" value="2"/>
</dbReference>
<dbReference type="STRING" id="309803.CTN_0065"/>
<dbReference type="KEGG" id="tna:CTN_0065"/>
<feature type="transmembrane region" description="Helical" evidence="7">
    <location>
        <begin position="567"/>
        <end position="584"/>
    </location>
</feature>
<evidence type="ECO:0000256" key="4">
    <source>
        <dbReference type="ARBA" id="ARBA00022692"/>
    </source>
</evidence>
<keyword evidence="3" id="KW-1003">Cell membrane</keyword>
<evidence type="ECO:0000259" key="8">
    <source>
        <dbReference type="PROSITE" id="PS50928"/>
    </source>
</evidence>
<organism evidence="9 10">
    <name type="scientific">Thermotoga neapolitana (strain ATCC 49049 / DSM 4359 / NBRC 107923 / NS-E)</name>
    <dbReference type="NCBI Taxonomy" id="309803"/>
    <lineage>
        <taxon>Bacteria</taxon>
        <taxon>Thermotogati</taxon>
        <taxon>Thermotogota</taxon>
        <taxon>Thermotogae</taxon>
        <taxon>Thermotogales</taxon>
        <taxon>Thermotogaceae</taxon>
        <taxon>Thermotoga</taxon>
    </lineage>
</organism>
<feature type="domain" description="ABC transmembrane type-1" evidence="8">
    <location>
        <begin position="499"/>
        <end position="688"/>
    </location>
</feature>
<feature type="transmembrane region" description="Helical" evidence="7">
    <location>
        <begin position="666"/>
        <end position="688"/>
    </location>
</feature>
<gene>
    <name evidence="9" type="ordered locus">CTN_0065</name>
</gene>
<keyword evidence="5 7" id="KW-1133">Transmembrane helix</keyword>
<protein>
    <submittedName>
        <fullName evidence="9">Monosaccharide-transporting ATPase</fullName>
    </submittedName>
</protein>
<proteinExistence type="inferred from homology"/>
<dbReference type="InterPro" id="IPR000515">
    <property type="entry name" value="MetI-like"/>
</dbReference>
<evidence type="ECO:0000256" key="5">
    <source>
        <dbReference type="ARBA" id="ARBA00022989"/>
    </source>
</evidence>
<dbReference type="HOGENOM" id="CLU_018968_1_0_0"/>
<keyword evidence="2 7" id="KW-0813">Transport</keyword>